<sequence>MFTTMRVPTTPQRSRMMSSIRGKNTRPERILRSLLFARGFRYRLHVRGLPGSPDLVFPKRRAVVFVHGCFWHRHEGCRYTTTPRTNEDFWRQKFQGNVARDRRHAEMLHALGWRVAVVWECALKHSVEKTAQAVEEWLHGDEDVLVIGQSID</sequence>
<proteinExistence type="inferred from homology"/>
<evidence type="ECO:0000256" key="6">
    <source>
        <dbReference type="PIRNR" id="PIRNR018267"/>
    </source>
</evidence>
<evidence type="ECO:0000256" key="7">
    <source>
        <dbReference type="SAM" id="MobiDB-lite"/>
    </source>
</evidence>
<dbReference type="InterPro" id="IPR004603">
    <property type="entry name" value="DNA_mismatch_endonuc_vsr"/>
</dbReference>
<name>A0A2N8SYB7_STUST</name>
<dbReference type="GO" id="GO:0006298">
    <property type="term" value="P:mismatch repair"/>
    <property type="evidence" value="ECO:0007669"/>
    <property type="project" value="UniProtKB-UniRule"/>
</dbReference>
<dbReference type="EC" id="3.1.-.-" evidence="6"/>
<feature type="compositionally biased region" description="Polar residues" evidence="7">
    <location>
        <begin position="1"/>
        <end position="17"/>
    </location>
</feature>
<keyword evidence="4 6" id="KW-0378">Hydrolase</keyword>
<evidence type="ECO:0000256" key="1">
    <source>
        <dbReference type="ARBA" id="ARBA00022722"/>
    </source>
</evidence>
<dbReference type="PIRSF" id="PIRSF018267">
    <property type="entry name" value="VSR_endonuc"/>
    <property type="match status" value="1"/>
</dbReference>
<dbReference type="AlphaFoldDB" id="A0A2N8SYB7"/>
<dbReference type="GO" id="GO:0004519">
    <property type="term" value="F:endonuclease activity"/>
    <property type="evidence" value="ECO:0007669"/>
    <property type="project" value="UniProtKB-KW"/>
</dbReference>
<dbReference type="EMBL" id="POUT01000009">
    <property type="protein sequence ID" value="PNG07489.1"/>
    <property type="molecule type" value="Genomic_DNA"/>
</dbReference>
<evidence type="ECO:0000256" key="5">
    <source>
        <dbReference type="ARBA" id="ARBA00023204"/>
    </source>
</evidence>
<comment type="caution">
    <text evidence="8">The sequence shown here is derived from an EMBL/GenBank/DDBJ whole genome shotgun (WGS) entry which is preliminary data.</text>
</comment>
<reference evidence="8 9" key="1">
    <citation type="submission" date="2018-01" db="EMBL/GenBank/DDBJ databases">
        <title>Denitrification phenotypes of diverse strains of Pseudomonas stutzeri.</title>
        <authorList>
            <person name="Milligan D.A."/>
            <person name="Bergaust L."/>
            <person name="Bakken L.R."/>
            <person name="Frostegard A."/>
        </authorList>
    </citation>
    <scope>NUCLEOTIDE SEQUENCE [LARGE SCALE GENOMIC DNA]</scope>
    <source>
        <strain evidence="8 9">24a75</strain>
    </source>
</reference>
<dbReference type="Proteomes" id="UP000236023">
    <property type="component" value="Unassembled WGS sequence"/>
</dbReference>
<keyword evidence="2 6" id="KW-0255">Endonuclease</keyword>
<keyword evidence="5 6" id="KW-0234">DNA repair</keyword>
<protein>
    <recommendedName>
        <fullName evidence="6">Very short patch repair endonuclease</fullName>
        <ecNumber evidence="6">3.1.-.-</ecNumber>
    </recommendedName>
</protein>
<keyword evidence="3 6" id="KW-0227">DNA damage</keyword>
<evidence type="ECO:0000256" key="4">
    <source>
        <dbReference type="ARBA" id="ARBA00022801"/>
    </source>
</evidence>
<dbReference type="InterPro" id="IPR011335">
    <property type="entry name" value="Restrct_endonuc-II-like"/>
</dbReference>
<evidence type="ECO:0000256" key="3">
    <source>
        <dbReference type="ARBA" id="ARBA00022763"/>
    </source>
</evidence>
<comment type="similarity">
    <text evidence="6">Belongs to the vsr family.</text>
</comment>
<dbReference type="Gene3D" id="3.40.960.10">
    <property type="entry name" value="VSR Endonuclease"/>
    <property type="match status" value="1"/>
</dbReference>
<dbReference type="GO" id="GO:0016787">
    <property type="term" value="F:hydrolase activity"/>
    <property type="evidence" value="ECO:0007669"/>
    <property type="project" value="UniProtKB-KW"/>
</dbReference>
<dbReference type="CDD" id="cd00221">
    <property type="entry name" value="Vsr"/>
    <property type="match status" value="1"/>
</dbReference>
<dbReference type="NCBIfam" id="TIGR00632">
    <property type="entry name" value="vsr"/>
    <property type="match status" value="1"/>
</dbReference>
<gene>
    <name evidence="8" type="ORF">CXK94_15955</name>
</gene>
<keyword evidence="1 6" id="KW-0540">Nuclease</keyword>
<dbReference type="Pfam" id="PF03852">
    <property type="entry name" value="Vsr"/>
    <property type="match status" value="1"/>
</dbReference>
<accession>A0A2N8SYB7</accession>
<feature type="region of interest" description="Disordered" evidence="7">
    <location>
        <begin position="1"/>
        <end position="22"/>
    </location>
</feature>
<comment type="function">
    <text evidence="6">May nick specific sequences that contain T:G mispairs resulting from m5C-deamination.</text>
</comment>
<organism evidence="8 9">
    <name type="scientific">Stutzerimonas stutzeri</name>
    <name type="common">Pseudomonas stutzeri</name>
    <dbReference type="NCBI Taxonomy" id="316"/>
    <lineage>
        <taxon>Bacteria</taxon>
        <taxon>Pseudomonadati</taxon>
        <taxon>Pseudomonadota</taxon>
        <taxon>Gammaproteobacteria</taxon>
        <taxon>Pseudomonadales</taxon>
        <taxon>Pseudomonadaceae</taxon>
        <taxon>Stutzerimonas</taxon>
    </lineage>
</organism>
<evidence type="ECO:0000313" key="9">
    <source>
        <dbReference type="Proteomes" id="UP000236023"/>
    </source>
</evidence>
<evidence type="ECO:0000313" key="8">
    <source>
        <dbReference type="EMBL" id="PNG07489.1"/>
    </source>
</evidence>
<dbReference type="SUPFAM" id="SSF52980">
    <property type="entry name" value="Restriction endonuclease-like"/>
    <property type="match status" value="1"/>
</dbReference>
<evidence type="ECO:0000256" key="2">
    <source>
        <dbReference type="ARBA" id="ARBA00022759"/>
    </source>
</evidence>